<evidence type="ECO:0000256" key="1">
    <source>
        <dbReference type="ARBA" id="ARBA00022801"/>
    </source>
</evidence>
<evidence type="ECO:0000259" key="3">
    <source>
        <dbReference type="Pfam" id="PF03629"/>
    </source>
</evidence>
<dbReference type="SUPFAM" id="SSF49785">
    <property type="entry name" value="Galactose-binding domain-like"/>
    <property type="match status" value="1"/>
</dbReference>
<dbReference type="RefSeq" id="WP_301637308.1">
    <property type="nucleotide sequence ID" value="NZ_JADYTN010000002.1"/>
</dbReference>
<dbReference type="Gene3D" id="3.40.50.1110">
    <property type="entry name" value="SGNH hydrolase"/>
    <property type="match status" value="2"/>
</dbReference>
<dbReference type="SUPFAM" id="SSF52266">
    <property type="entry name" value="SGNH hydrolase"/>
    <property type="match status" value="1"/>
</dbReference>
<evidence type="ECO:0000313" key="5">
    <source>
        <dbReference type="Proteomes" id="UP001200470"/>
    </source>
</evidence>
<evidence type="ECO:0000256" key="2">
    <source>
        <dbReference type="SAM" id="SignalP"/>
    </source>
</evidence>
<dbReference type="Proteomes" id="UP001200470">
    <property type="component" value="Unassembled WGS sequence"/>
</dbReference>
<dbReference type="InterPro" id="IPR005181">
    <property type="entry name" value="SASA"/>
</dbReference>
<dbReference type="PANTHER" id="PTHR22901">
    <property type="entry name" value="SIALATE O-ACETYLESTERASE"/>
    <property type="match status" value="1"/>
</dbReference>
<dbReference type="InterPro" id="IPR036514">
    <property type="entry name" value="SGNH_hydro_sf"/>
</dbReference>
<feature type="chain" id="PRO_5046505318" evidence="2">
    <location>
        <begin position="24"/>
        <end position="645"/>
    </location>
</feature>
<sequence>MKRRLSTTLLTLLCIAMSGTAQVRLPQLFQNGMVVQRNKPTVIWGDAQPGQQIGIRLHKQKTMVTADADGHFRATLAPQKAGGPYQLTIGTTVINDVMIGDVWLCAGQSNMDVTIERVYPQYPDEIDHYENSKIRYFRVQTDKDTHAPKADVLPTSWKPLTQANVKGFSAISYFLAKRMFEQTGVAQGVICNSLGGTPVEAWISADSLLSEFPIMVQKTMLYDNPEMVAAQDKANNMANNRWSELLDKSDKGMAEGWNSEAYNDKDWRTVNQYSTLTQGYHGNYRGSLWLRQHLNIDSKHAGKAARLLVGTLFDMDYTFVNGREVGRTYYQYPPRRYQIPTGLLHKGDNVLSIRFISKYGIPHFIHEKPYMLIFEDGDTLRLSEQWKVQEGALMTTCPSGGTSIQNLPSVLYNAMLYPLAPYTINGVVWYQGESNTGANDGWVEDNGPAVYGKLLKKMMGNWRALWNNEQLPFCIVQLANFMAPSEQPQPRSAWARLREAQRLVAINDPFAELAVAIDMGETVDIHPLRKKEVADRVGACMDHLVYGKKAWLSPQPVKATANERQVTVSFNQLMLSGEQPEFEVCDASGRFVNAKATCDGTTVTIESPVANPVRVRYAFKDNPLKARLQSAKAVPASPFEIAIEH</sequence>
<name>A0ABS9CEQ3_9BACT</name>
<dbReference type="Pfam" id="PF03629">
    <property type="entry name" value="SASA"/>
    <property type="match status" value="1"/>
</dbReference>
<keyword evidence="5" id="KW-1185">Reference proteome</keyword>
<gene>
    <name evidence="4" type="ORF">I6E12_01095</name>
</gene>
<dbReference type="InterPro" id="IPR008979">
    <property type="entry name" value="Galactose-bd-like_sf"/>
</dbReference>
<evidence type="ECO:0000313" key="4">
    <source>
        <dbReference type="EMBL" id="MCF2562714.1"/>
    </source>
</evidence>
<dbReference type="EMBL" id="JADYTN010000002">
    <property type="protein sequence ID" value="MCF2562714.1"/>
    <property type="molecule type" value="Genomic_DNA"/>
</dbReference>
<keyword evidence="1" id="KW-0378">Hydrolase</keyword>
<protein>
    <submittedName>
        <fullName evidence="4">Sialate O-acetylesterase</fullName>
    </submittedName>
</protein>
<keyword evidence="2" id="KW-0732">Signal</keyword>
<accession>A0ABS9CEQ3</accession>
<dbReference type="InterPro" id="IPR039329">
    <property type="entry name" value="SIAE"/>
</dbReference>
<proteinExistence type="predicted"/>
<comment type="caution">
    <text evidence="4">The sequence shown here is derived from an EMBL/GenBank/DDBJ whole genome shotgun (WGS) entry which is preliminary data.</text>
</comment>
<dbReference type="PANTHER" id="PTHR22901:SF0">
    <property type="entry name" value="SIALATE O-ACETYLESTERASE"/>
    <property type="match status" value="1"/>
</dbReference>
<reference evidence="4 5" key="1">
    <citation type="submission" date="2020-12" db="EMBL/GenBank/DDBJ databases">
        <title>Whole genome sequences of gut porcine anaerobes.</title>
        <authorList>
            <person name="Kubasova T."/>
            <person name="Jahodarova E."/>
            <person name="Rychlik I."/>
        </authorList>
    </citation>
    <scope>NUCLEOTIDE SEQUENCE [LARGE SCALE GENOMIC DNA]</scope>
    <source>
        <strain evidence="4 5">An925</strain>
    </source>
</reference>
<organism evidence="4 5">
    <name type="scientific">Xylanibacter brevis</name>
    <dbReference type="NCBI Taxonomy" id="83231"/>
    <lineage>
        <taxon>Bacteria</taxon>
        <taxon>Pseudomonadati</taxon>
        <taxon>Bacteroidota</taxon>
        <taxon>Bacteroidia</taxon>
        <taxon>Bacteroidales</taxon>
        <taxon>Prevotellaceae</taxon>
        <taxon>Xylanibacter</taxon>
    </lineage>
</organism>
<feature type="signal peptide" evidence="2">
    <location>
        <begin position="1"/>
        <end position="23"/>
    </location>
</feature>
<feature type="domain" description="Sialate O-acetylesterase" evidence="3">
    <location>
        <begin position="396"/>
        <end position="519"/>
    </location>
</feature>